<feature type="non-terminal residue" evidence="1">
    <location>
        <position position="1"/>
    </location>
</feature>
<reference evidence="1 2" key="1">
    <citation type="journal article" date="2018" name="Front. Plant Sci.">
        <title>Red Clover (Trifolium pratense) and Zigzag Clover (T. medium) - A Picture of Genomic Similarities and Differences.</title>
        <authorList>
            <person name="Dluhosova J."/>
            <person name="Istvanek J."/>
            <person name="Nedelnik J."/>
            <person name="Repkova J."/>
        </authorList>
    </citation>
    <scope>NUCLEOTIDE SEQUENCE [LARGE SCALE GENOMIC DNA]</scope>
    <source>
        <strain evidence="2">cv. 10/8</strain>
        <tissue evidence="1">Leaf</tissue>
    </source>
</reference>
<sequence length="19" mass="2070">FGSSTLVAPRVHLLQFGKL</sequence>
<dbReference type="EMBL" id="LXQA010685749">
    <property type="protein sequence ID" value="MCI65955.1"/>
    <property type="molecule type" value="Genomic_DNA"/>
</dbReference>
<evidence type="ECO:0000313" key="1">
    <source>
        <dbReference type="EMBL" id="MCI65955.1"/>
    </source>
</evidence>
<keyword evidence="2" id="KW-1185">Reference proteome</keyword>
<organism evidence="1 2">
    <name type="scientific">Trifolium medium</name>
    <dbReference type="NCBI Taxonomy" id="97028"/>
    <lineage>
        <taxon>Eukaryota</taxon>
        <taxon>Viridiplantae</taxon>
        <taxon>Streptophyta</taxon>
        <taxon>Embryophyta</taxon>
        <taxon>Tracheophyta</taxon>
        <taxon>Spermatophyta</taxon>
        <taxon>Magnoliopsida</taxon>
        <taxon>eudicotyledons</taxon>
        <taxon>Gunneridae</taxon>
        <taxon>Pentapetalae</taxon>
        <taxon>rosids</taxon>
        <taxon>fabids</taxon>
        <taxon>Fabales</taxon>
        <taxon>Fabaceae</taxon>
        <taxon>Papilionoideae</taxon>
        <taxon>50 kb inversion clade</taxon>
        <taxon>NPAAA clade</taxon>
        <taxon>Hologalegina</taxon>
        <taxon>IRL clade</taxon>
        <taxon>Trifolieae</taxon>
        <taxon>Trifolium</taxon>
    </lineage>
</organism>
<comment type="caution">
    <text evidence="1">The sequence shown here is derived from an EMBL/GenBank/DDBJ whole genome shotgun (WGS) entry which is preliminary data.</text>
</comment>
<accession>A0A392U1M5</accession>
<dbReference type="AlphaFoldDB" id="A0A392U1M5"/>
<evidence type="ECO:0000313" key="2">
    <source>
        <dbReference type="Proteomes" id="UP000265520"/>
    </source>
</evidence>
<name>A0A392U1M5_9FABA</name>
<dbReference type="Proteomes" id="UP000265520">
    <property type="component" value="Unassembled WGS sequence"/>
</dbReference>
<proteinExistence type="predicted"/>
<protein>
    <submittedName>
        <fullName evidence="1">Uncharacterized protein</fullName>
    </submittedName>
</protein>